<feature type="compositionally biased region" description="Polar residues" evidence="1">
    <location>
        <begin position="41"/>
        <end position="54"/>
    </location>
</feature>
<protein>
    <submittedName>
        <fullName evidence="2">Uncharacterized protein</fullName>
    </submittedName>
</protein>
<evidence type="ECO:0000313" key="3">
    <source>
        <dbReference type="Proteomes" id="UP000322873"/>
    </source>
</evidence>
<dbReference type="AlphaFoldDB" id="A0A5M9JSN6"/>
<dbReference type="EMBL" id="VICG01000005">
    <property type="protein sequence ID" value="KAA8571630.1"/>
    <property type="molecule type" value="Genomic_DNA"/>
</dbReference>
<feature type="compositionally biased region" description="Low complexity" evidence="1">
    <location>
        <begin position="57"/>
        <end position="67"/>
    </location>
</feature>
<reference evidence="2 3" key="1">
    <citation type="submission" date="2019-06" db="EMBL/GenBank/DDBJ databases">
        <title>Genome Sequence of the Brown Rot Fungal Pathogen Monilinia fructicola.</title>
        <authorList>
            <person name="De Miccolis Angelini R.M."/>
            <person name="Landi L."/>
            <person name="Abate D."/>
            <person name="Pollastro S."/>
            <person name="Romanazzi G."/>
            <person name="Faretra F."/>
        </authorList>
    </citation>
    <scope>NUCLEOTIDE SEQUENCE [LARGE SCALE GENOMIC DNA]</scope>
    <source>
        <strain evidence="2 3">Mfrc123</strain>
    </source>
</reference>
<feature type="region of interest" description="Disordered" evidence="1">
    <location>
        <begin position="21"/>
        <end position="67"/>
    </location>
</feature>
<gene>
    <name evidence="2" type="ORF">EYC84_001625</name>
</gene>
<sequence length="120" mass="12937">MQARTPLKKLLTCHSINAAFSPRRIRGAERKEEQREESKAKQSTSPPHFSSRIGNASFFSTSSPTPKPLPTLTFLFFFSSPSSIALASAVLPALPTASPSSASSSSSICSRIYPSSNFIE</sequence>
<proteinExistence type="predicted"/>
<dbReference type="Proteomes" id="UP000322873">
    <property type="component" value="Unassembled WGS sequence"/>
</dbReference>
<evidence type="ECO:0000313" key="2">
    <source>
        <dbReference type="EMBL" id="KAA8571630.1"/>
    </source>
</evidence>
<accession>A0A5M9JSN6</accession>
<evidence type="ECO:0000256" key="1">
    <source>
        <dbReference type="SAM" id="MobiDB-lite"/>
    </source>
</evidence>
<comment type="caution">
    <text evidence="2">The sequence shown here is derived from an EMBL/GenBank/DDBJ whole genome shotgun (WGS) entry which is preliminary data.</text>
</comment>
<organism evidence="2 3">
    <name type="scientific">Monilinia fructicola</name>
    <name type="common">Brown rot fungus</name>
    <name type="synonym">Ciboria fructicola</name>
    <dbReference type="NCBI Taxonomy" id="38448"/>
    <lineage>
        <taxon>Eukaryota</taxon>
        <taxon>Fungi</taxon>
        <taxon>Dikarya</taxon>
        <taxon>Ascomycota</taxon>
        <taxon>Pezizomycotina</taxon>
        <taxon>Leotiomycetes</taxon>
        <taxon>Helotiales</taxon>
        <taxon>Sclerotiniaceae</taxon>
        <taxon>Monilinia</taxon>
    </lineage>
</organism>
<feature type="compositionally biased region" description="Basic and acidic residues" evidence="1">
    <location>
        <begin position="26"/>
        <end position="40"/>
    </location>
</feature>
<name>A0A5M9JSN6_MONFR</name>
<keyword evidence="3" id="KW-1185">Reference proteome</keyword>